<keyword evidence="2" id="KW-1185">Reference proteome</keyword>
<protein>
    <submittedName>
        <fullName evidence="1">Uncharacterized protein</fullName>
    </submittedName>
</protein>
<dbReference type="Proteomes" id="UP000807025">
    <property type="component" value="Unassembled WGS sequence"/>
</dbReference>
<dbReference type="AlphaFoldDB" id="A0A9P5ZQD5"/>
<accession>A0A9P5ZQD5</accession>
<proteinExistence type="predicted"/>
<dbReference type="EMBL" id="MU154641">
    <property type="protein sequence ID" value="KAF9490454.1"/>
    <property type="molecule type" value="Genomic_DNA"/>
</dbReference>
<name>A0A9P5ZQD5_PLEER</name>
<evidence type="ECO:0000313" key="2">
    <source>
        <dbReference type="Proteomes" id="UP000807025"/>
    </source>
</evidence>
<reference evidence="1" key="1">
    <citation type="submission" date="2020-11" db="EMBL/GenBank/DDBJ databases">
        <authorList>
            <consortium name="DOE Joint Genome Institute"/>
            <person name="Ahrendt S."/>
            <person name="Riley R."/>
            <person name="Andreopoulos W."/>
            <person name="Labutti K."/>
            <person name="Pangilinan J."/>
            <person name="Ruiz-Duenas F.J."/>
            <person name="Barrasa J.M."/>
            <person name="Sanchez-Garcia M."/>
            <person name="Camarero S."/>
            <person name="Miyauchi S."/>
            <person name="Serrano A."/>
            <person name="Linde D."/>
            <person name="Babiker R."/>
            <person name="Drula E."/>
            <person name="Ayuso-Fernandez I."/>
            <person name="Pacheco R."/>
            <person name="Padilla G."/>
            <person name="Ferreira P."/>
            <person name="Barriuso J."/>
            <person name="Kellner H."/>
            <person name="Castanera R."/>
            <person name="Alfaro M."/>
            <person name="Ramirez L."/>
            <person name="Pisabarro A.G."/>
            <person name="Kuo A."/>
            <person name="Tritt A."/>
            <person name="Lipzen A."/>
            <person name="He G."/>
            <person name="Yan M."/>
            <person name="Ng V."/>
            <person name="Cullen D."/>
            <person name="Martin F."/>
            <person name="Rosso M.-N."/>
            <person name="Henrissat B."/>
            <person name="Hibbett D."/>
            <person name="Martinez A.T."/>
            <person name="Grigoriev I.V."/>
        </authorList>
    </citation>
    <scope>NUCLEOTIDE SEQUENCE</scope>
    <source>
        <strain evidence="1">ATCC 90797</strain>
    </source>
</reference>
<comment type="caution">
    <text evidence="1">The sequence shown here is derived from an EMBL/GenBank/DDBJ whole genome shotgun (WGS) entry which is preliminary data.</text>
</comment>
<organism evidence="1 2">
    <name type="scientific">Pleurotus eryngii</name>
    <name type="common">Boletus of the steppes</name>
    <dbReference type="NCBI Taxonomy" id="5323"/>
    <lineage>
        <taxon>Eukaryota</taxon>
        <taxon>Fungi</taxon>
        <taxon>Dikarya</taxon>
        <taxon>Basidiomycota</taxon>
        <taxon>Agaricomycotina</taxon>
        <taxon>Agaricomycetes</taxon>
        <taxon>Agaricomycetidae</taxon>
        <taxon>Agaricales</taxon>
        <taxon>Pleurotineae</taxon>
        <taxon>Pleurotaceae</taxon>
        <taxon>Pleurotus</taxon>
    </lineage>
</organism>
<evidence type="ECO:0000313" key="1">
    <source>
        <dbReference type="EMBL" id="KAF9490454.1"/>
    </source>
</evidence>
<sequence length="170" mass="18643">MASIELGYLRMYDRCFGCSIDSLGGERMARLRKTWQGRQENGMANIKFSLKTLNHYQPSHGFDRRLERNGLQRMQGYNPYNAPSSLYLMDPEADAGGHAQASTAILALRRRGKAARFLPEGAPSLRSLNECSRPLSPGKTGNFPVPATAGAPLVKELKVDVAMPSSPGMT</sequence>
<gene>
    <name evidence="1" type="ORF">BDN71DRAFT_1434675</name>
</gene>